<dbReference type="InterPro" id="IPR055348">
    <property type="entry name" value="DctQ"/>
</dbReference>
<evidence type="ECO:0000256" key="6">
    <source>
        <dbReference type="ARBA" id="ARBA00022989"/>
    </source>
</evidence>
<keyword evidence="6 9" id="KW-1133">Transmembrane helix</keyword>
<reference evidence="11 12" key="1">
    <citation type="submission" date="2023-09" db="EMBL/GenBank/DDBJ databases">
        <title>Xinfangfangia sedmenti sp. nov., isolated the sedment.</title>
        <authorList>
            <person name="Xu L."/>
        </authorList>
    </citation>
    <scope>NUCLEOTIDE SEQUENCE [LARGE SCALE GENOMIC DNA]</scope>
    <source>
        <strain evidence="11 12">LG-4</strain>
    </source>
</reference>
<dbReference type="Proteomes" id="UP001247754">
    <property type="component" value="Unassembled WGS sequence"/>
</dbReference>
<dbReference type="EMBL" id="JAVKPH010000001">
    <property type="protein sequence ID" value="MDR5651186.1"/>
    <property type="molecule type" value="Genomic_DNA"/>
</dbReference>
<evidence type="ECO:0000256" key="3">
    <source>
        <dbReference type="ARBA" id="ARBA00022475"/>
    </source>
</evidence>
<keyword evidence="4 9" id="KW-0997">Cell inner membrane</keyword>
<evidence type="ECO:0000256" key="2">
    <source>
        <dbReference type="ARBA" id="ARBA00022448"/>
    </source>
</evidence>
<dbReference type="RefSeq" id="WP_310455253.1">
    <property type="nucleotide sequence ID" value="NZ_JAVKPH010000001.1"/>
</dbReference>
<dbReference type="PANTHER" id="PTHR35011:SF2">
    <property type="entry name" value="2,3-DIKETO-L-GULONATE TRAP TRANSPORTER SMALL PERMEASE PROTEIN YIAM"/>
    <property type="match status" value="1"/>
</dbReference>
<evidence type="ECO:0000256" key="4">
    <source>
        <dbReference type="ARBA" id="ARBA00022519"/>
    </source>
</evidence>
<protein>
    <recommendedName>
        <fullName evidence="9">TRAP transporter small permease protein</fullName>
    </recommendedName>
</protein>
<keyword evidence="7 9" id="KW-0472">Membrane</keyword>
<keyword evidence="12" id="KW-1185">Reference proteome</keyword>
<feature type="transmembrane region" description="Helical" evidence="9">
    <location>
        <begin position="86"/>
        <end position="104"/>
    </location>
</feature>
<comment type="similarity">
    <text evidence="8 9">Belongs to the TRAP transporter small permease family.</text>
</comment>
<evidence type="ECO:0000313" key="12">
    <source>
        <dbReference type="Proteomes" id="UP001247754"/>
    </source>
</evidence>
<keyword evidence="5 9" id="KW-0812">Transmembrane</keyword>
<evidence type="ECO:0000256" key="1">
    <source>
        <dbReference type="ARBA" id="ARBA00004429"/>
    </source>
</evidence>
<dbReference type="PANTHER" id="PTHR35011">
    <property type="entry name" value="2,3-DIKETO-L-GULONATE TRAP TRANSPORTER SMALL PERMEASE PROTEIN YIAM"/>
    <property type="match status" value="1"/>
</dbReference>
<evidence type="ECO:0000256" key="7">
    <source>
        <dbReference type="ARBA" id="ARBA00023136"/>
    </source>
</evidence>
<name>A0ABU1F2V2_9RHOB</name>
<evidence type="ECO:0000256" key="8">
    <source>
        <dbReference type="ARBA" id="ARBA00038436"/>
    </source>
</evidence>
<keyword evidence="2 9" id="KW-0813">Transport</keyword>
<gene>
    <name evidence="11" type="ORF">RGD00_01090</name>
</gene>
<comment type="caution">
    <text evidence="11">The sequence shown here is derived from an EMBL/GenBank/DDBJ whole genome shotgun (WGS) entry which is preliminary data.</text>
</comment>
<evidence type="ECO:0000256" key="9">
    <source>
        <dbReference type="RuleBase" id="RU369079"/>
    </source>
</evidence>
<feature type="domain" description="Tripartite ATP-independent periplasmic transporters DctQ component" evidence="10">
    <location>
        <begin position="20"/>
        <end position="149"/>
    </location>
</feature>
<comment type="subunit">
    <text evidence="9">The complex comprises the extracytoplasmic solute receptor protein and the two transmembrane proteins.</text>
</comment>
<accession>A0ABU1F2V2</accession>
<comment type="subcellular location">
    <subcellularLocation>
        <location evidence="1 9">Cell inner membrane</location>
        <topology evidence="1 9">Multi-pass membrane protein</topology>
    </subcellularLocation>
</comment>
<sequence length="181" mass="19602">MFKKIETLTGIAASFLLFLLMVITFIDVIGRNFLNRPLPGGSELTEIVLAGSIFFLLPSVAFRGDHIVVDLIDVIRTPLLDFIRKLLVGILGGALFALIAWRLWILGGMALGYADRTPTLGIPLAPVIFAMSILAGITALCFVALLFRRDIHIGNAELERMLEAEGIGADGVTGAKSEKEH</sequence>
<feature type="transmembrane region" description="Helical" evidence="9">
    <location>
        <begin position="46"/>
        <end position="65"/>
    </location>
</feature>
<comment type="function">
    <text evidence="9">Part of the tripartite ATP-independent periplasmic (TRAP) transport system.</text>
</comment>
<evidence type="ECO:0000259" key="10">
    <source>
        <dbReference type="Pfam" id="PF04290"/>
    </source>
</evidence>
<feature type="transmembrane region" description="Helical" evidence="9">
    <location>
        <begin position="7"/>
        <end position="26"/>
    </location>
</feature>
<organism evidence="11 12">
    <name type="scientific">Ruixingdingia sedimenti</name>
    <dbReference type="NCBI Taxonomy" id="3073604"/>
    <lineage>
        <taxon>Bacteria</taxon>
        <taxon>Pseudomonadati</taxon>
        <taxon>Pseudomonadota</taxon>
        <taxon>Alphaproteobacteria</taxon>
        <taxon>Rhodobacterales</taxon>
        <taxon>Paracoccaceae</taxon>
        <taxon>Ruixingdingia</taxon>
    </lineage>
</organism>
<evidence type="ECO:0000313" key="11">
    <source>
        <dbReference type="EMBL" id="MDR5651186.1"/>
    </source>
</evidence>
<evidence type="ECO:0000256" key="5">
    <source>
        <dbReference type="ARBA" id="ARBA00022692"/>
    </source>
</evidence>
<feature type="transmembrane region" description="Helical" evidence="9">
    <location>
        <begin position="124"/>
        <end position="147"/>
    </location>
</feature>
<keyword evidence="3" id="KW-1003">Cell membrane</keyword>
<dbReference type="InterPro" id="IPR007387">
    <property type="entry name" value="TRAP_DctQ"/>
</dbReference>
<dbReference type="Pfam" id="PF04290">
    <property type="entry name" value="DctQ"/>
    <property type="match status" value="1"/>
</dbReference>
<proteinExistence type="inferred from homology"/>